<dbReference type="Proteomes" id="UP000429232">
    <property type="component" value="Chromosome"/>
</dbReference>
<keyword evidence="2" id="KW-1185">Reference proteome</keyword>
<dbReference type="EMBL" id="CP066775">
    <property type="protein sequence ID" value="QQL49161.1"/>
    <property type="molecule type" value="Genomic_DNA"/>
</dbReference>
<sequence length="106" mass="12220">MKTKLIGGLLVAMFAVSTAAEAQTRTPVINGRESYQKARIRQGERSGQLTHAEARNLARRENSLQRQKMIAKSNGYVSPAERAHLQRKENRISRAIYRKKHNYRHY</sequence>
<dbReference type="AlphaFoldDB" id="A0A6I4IPH8"/>
<evidence type="ECO:0000313" key="1">
    <source>
        <dbReference type="EMBL" id="QQL49161.1"/>
    </source>
</evidence>
<gene>
    <name evidence="1" type="ORF">GO620_013385</name>
</gene>
<protein>
    <submittedName>
        <fullName evidence="1">Uncharacterized protein</fullName>
    </submittedName>
</protein>
<reference evidence="1 2" key="1">
    <citation type="submission" date="2020-12" db="EMBL/GenBank/DDBJ databases">
        <title>HMF7856_wgs.fasta genome submission.</title>
        <authorList>
            <person name="Kang H."/>
            <person name="Kim H."/>
            <person name="Joh K."/>
        </authorList>
    </citation>
    <scope>NUCLEOTIDE SEQUENCE [LARGE SCALE GENOMIC DNA]</scope>
    <source>
        <strain evidence="1 2">HMF7856</strain>
    </source>
</reference>
<accession>A0A6I4IPH8</accession>
<proteinExistence type="predicted"/>
<organism evidence="1 2">
    <name type="scientific">Mucilaginibacter ginkgonis</name>
    <dbReference type="NCBI Taxonomy" id="2682091"/>
    <lineage>
        <taxon>Bacteria</taxon>
        <taxon>Pseudomonadati</taxon>
        <taxon>Bacteroidota</taxon>
        <taxon>Sphingobacteriia</taxon>
        <taxon>Sphingobacteriales</taxon>
        <taxon>Sphingobacteriaceae</taxon>
        <taxon>Mucilaginibacter</taxon>
    </lineage>
</organism>
<name>A0A6I4IPH8_9SPHI</name>
<dbReference type="RefSeq" id="WP_157526881.1">
    <property type="nucleotide sequence ID" value="NZ_CP066775.1"/>
</dbReference>
<dbReference type="KEGG" id="mgik:GO620_013385"/>
<evidence type="ECO:0000313" key="2">
    <source>
        <dbReference type="Proteomes" id="UP000429232"/>
    </source>
</evidence>